<evidence type="ECO:0000256" key="1">
    <source>
        <dbReference type="ARBA" id="ARBA00023015"/>
    </source>
</evidence>
<organism evidence="7 8">
    <name type="scientific">Methylomicrobium album BG8</name>
    <dbReference type="NCBI Taxonomy" id="686340"/>
    <lineage>
        <taxon>Bacteria</taxon>
        <taxon>Pseudomonadati</taxon>
        <taxon>Pseudomonadota</taxon>
        <taxon>Gammaproteobacteria</taxon>
        <taxon>Methylococcales</taxon>
        <taxon>Methylococcaceae</taxon>
        <taxon>Methylomicrobium</taxon>
    </lineage>
</organism>
<dbReference type="Gene3D" id="1.10.10.10">
    <property type="entry name" value="Winged helix-like DNA-binding domain superfamily/Winged helix DNA-binding domain"/>
    <property type="match status" value="1"/>
</dbReference>
<dbReference type="HOGENOM" id="CLU_000445_90_4_6"/>
<dbReference type="PANTHER" id="PTHR44688">
    <property type="entry name" value="DNA-BINDING TRANSCRIPTIONAL ACTIVATOR DEVR_DOSR"/>
    <property type="match status" value="1"/>
</dbReference>
<protein>
    <submittedName>
        <fullName evidence="7">Response regulator</fullName>
    </submittedName>
</protein>
<evidence type="ECO:0000256" key="2">
    <source>
        <dbReference type="ARBA" id="ARBA00023125"/>
    </source>
</evidence>
<dbReference type="PROSITE" id="PS50043">
    <property type="entry name" value="HTH_LUXR_2"/>
    <property type="match status" value="1"/>
</dbReference>
<dbReference type="GO" id="GO:0003677">
    <property type="term" value="F:DNA binding"/>
    <property type="evidence" value="ECO:0007669"/>
    <property type="project" value="UniProtKB-KW"/>
</dbReference>
<dbReference type="STRING" id="686340.Metal_2228"/>
<dbReference type="InterPro" id="IPR036388">
    <property type="entry name" value="WH-like_DNA-bd_sf"/>
</dbReference>
<evidence type="ECO:0000313" key="7">
    <source>
        <dbReference type="EMBL" id="EIC29974.1"/>
    </source>
</evidence>
<feature type="domain" description="HTH luxR-type" evidence="5">
    <location>
        <begin position="136"/>
        <end position="201"/>
    </location>
</feature>
<dbReference type="RefSeq" id="WP_005372269.1">
    <property type="nucleotide sequence ID" value="NZ_CM001475.1"/>
</dbReference>
<evidence type="ECO:0000256" key="4">
    <source>
        <dbReference type="PROSITE-ProRule" id="PRU00169"/>
    </source>
</evidence>
<keyword evidence="8" id="KW-1185">Reference proteome</keyword>
<feature type="domain" description="Response regulatory" evidence="6">
    <location>
        <begin position="6"/>
        <end position="120"/>
    </location>
</feature>
<dbReference type="InterPro" id="IPR001789">
    <property type="entry name" value="Sig_transdc_resp-reg_receiver"/>
</dbReference>
<dbReference type="GO" id="GO:0000160">
    <property type="term" value="P:phosphorelay signal transduction system"/>
    <property type="evidence" value="ECO:0007669"/>
    <property type="project" value="InterPro"/>
</dbReference>
<evidence type="ECO:0000256" key="3">
    <source>
        <dbReference type="ARBA" id="ARBA00023163"/>
    </source>
</evidence>
<name>H8GG50_METAL</name>
<dbReference type="CDD" id="cd06170">
    <property type="entry name" value="LuxR_C_like"/>
    <property type="match status" value="1"/>
</dbReference>
<dbReference type="InterPro" id="IPR000792">
    <property type="entry name" value="Tscrpt_reg_LuxR_C"/>
</dbReference>
<dbReference type="Gene3D" id="3.40.50.2300">
    <property type="match status" value="1"/>
</dbReference>
<evidence type="ECO:0000259" key="6">
    <source>
        <dbReference type="PROSITE" id="PS50110"/>
    </source>
</evidence>
<accession>H8GG50</accession>
<dbReference type="Proteomes" id="UP000005090">
    <property type="component" value="Chromosome"/>
</dbReference>
<keyword evidence="2" id="KW-0238">DNA-binding</keyword>
<keyword evidence="1" id="KW-0805">Transcription regulation</keyword>
<dbReference type="AlphaFoldDB" id="H8GG50"/>
<dbReference type="SUPFAM" id="SSF46894">
    <property type="entry name" value="C-terminal effector domain of the bipartite response regulators"/>
    <property type="match status" value="1"/>
</dbReference>
<gene>
    <name evidence="7" type="ORF">Metal_2228</name>
</gene>
<dbReference type="Pfam" id="PF00196">
    <property type="entry name" value="GerE"/>
    <property type="match status" value="1"/>
</dbReference>
<keyword evidence="4" id="KW-0597">Phosphoprotein</keyword>
<reference evidence="7 8" key="1">
    <citation type="journal article" date="2013" name="Genome Announc.">
        <title>Genome Sequence of the Obligate Gammaproteobacterial Methanotroph Methylomicrobium album Strain BG8.</title>
        <authorList>
            <person name="Kits K.D."/>
            <person name="Kalyuzhnaya M.G."/>
            <person name="Klotz M.G."/>
            <person name="Jetten M.S."/>
            <person name="Op den Camp H.J."/>
            <person name="Vuilleumier S."/>
            <person name="Bringel F."/>
            <person name="Dispirito A.A."/>
            <person name="Murrell J.C."/>
            <person name="Bruce D."/>
            <person name="Cheng J.F."/>
            <person name="Copeland A."/>
            <person name="Goodwin L."/>
            <person name="Hauser L."/>
            <person name="Lajus A."/>
            <person name="Land M.L."/>
            <person name="Lapidus A."/>
            <person name="Lucas S."/>
            <person name="Medigue C."/>
            <person name="Pitluck S."/>
            <person name="Woyke T."/>
            <person name="Zeytun A."/>
            <person name="Stein L.Y."/>
        </authorList>
    </citation>
    <scope>NUCLEOTIDE SEQUENCE [LARGE SCALE GENOMIC DNA]</scope>
    <source>
        <strain evidence="7 8">BG8</strain>
    </source>
</reference>
<dbReference type="CDD" id="cd17537">
    <property type="entry name" value="REC_FixJ"/>
    <property type="match status" value="1"/>
</dbReference>
<evidence type="ECO:0000313" key="8">
    <source>
        <dbReference type="Proteomes" id="UP000005090"/>
    </source>
</evidence>
<dbReference type="InterPro" id="IPR016032">
    <property type="entry name" value="Sig_transdc_resp-reg_C-effctor"/>
</dbReference>
<keyword evidence="3" id="KW-0804">Transcription</keyword>
<proteinExistence type="predicted"/>
<dbReference type="PROSITE" id="PS50110">
    <property type="entry name" value="RESPONSE_REGULATORY"/>
    <property type="match status" value="1"/>
</dbReference>
<dbReference type="PANTHER" id="PTHR44688:SF16">
    <property type="entry name" value="DNA-BINDING TRANSCRIPTIONAL ACTIVATOR DEVR_DOSR"/>
    <property type="match status" value="1"/>
</dbReference>
<dbReference type="InterPro" id="IPR011006">
    <property type="entry name" value="CheY-like_superfamily"/>
</dbReference>
<dbReference type="PROSITE" id="PS00622">
    <property type="entry name" value="HTH_LUXR_1"/>
    <property type="match status" value="1"/>
</dbReference>
<dbReference type="GO" id="GO:0006355">
    <property type="term" value="P:regulation of DNA-templated transcription"/>
    <property type="evidence" value="ECO:0007669"/>
    <property type="project" value="InterPro"/>
</dbReference>
<dbReference type="SMART" id="SM00421">
    <property type="entry name" value="HTH_LUXR"/>
    <property type="match status" value="1"/>
</dbReference>
<sequence>MSLPPCVFIVDDEYPVRHSLGLMMETAGYACRTFGSAEAFLENYRPGRPGCLLLDVNLPGLNGDELQAELIRRKIRLPIIFLTAYGDIPMTVRAIKAGAVDFLTKPVSRDLLLERIRTVLEHEAQVNEQAAEHAQSMSQQYGLTSREMEIMAWVVEGRSNKEIARQLGISYRTVEIHRARILKKTGTTNPLELARLCEAVRSSPLPDS</sequence>
<evidence type="ECO:0000259" key="5">
    <source>
        <dbReference type="PROSITE" id="PS50043"/>
    </source>
</evidence>
<dbReference type="Pfam" id="PF00072">
    <property type="entry name" value="Response_reg"/>
    <property type="match status" value="1"/>
</dbReference>
<dbReference type="SUPFAM" id="SSF52172">
    <property type="entry name" value="CheY-like"/>
    <property type="match status" value="1"/>
</dbReference>
<dbReference type="PRINTS" id="PR00038">
    <property type="entry name" value="HTHLUXR"/>
</dbReference>
<feature type="modified residue" description="4-aspartylphosphate" evidence="4">
    <location>
        <position position="55"/>
    </location>
</feature>
<dbReference type="eggNOG" id="COG4566">
    <property type="taxonomic scope" value="Bacteria"/>
</dbReference>
<dbReference type="SMART" id="SM00448">
    <property type="entry name" value="REC"/>
    <property type="match status" value="1"/>
</dbReference>
<dbReference type="EMBL" id="CM001475">
    <property type="protein sequence ID" value="EIC29974.1"/>
    <property type="molecule type" value="Genomic_DNA"/>
</dbReference>